<dbReference type="RefSeq" id="WP_077865263.1">
    <property type="nucleotide sequence ID" value="NZ_LZYZ01000003.1"/>
</dbReference>
<reference evidence="1 2" key="1">
    <citation type="submission" date="2016-05" db="EMBL/GenBank/DDBJ databases">
        <title>Microbial solvent formation.</title>
        <authorList>
            <person name="Poehlein A."/>
            <person name="Montoya Solano J.D."/>
            <person name="Flitsch S."/>
            <person name="Krabben P."/>
            <person name="Duerre P."/>
            <person name="Daniel R."/>
        </authorList>
    </citation>
    <scope>NUCLEOTIDE SEQUENCE [LARGE SCALE GENOMIC DNA]</scope>
    <source>
        <strain evidence="1 2">L1-8</strain>
    </source>
</reference>
<dbReference type="Proteomes" id="UP000191154">
    <property type="component" value="Unassembled WGS sequence"/>
</dbReference>
<protein>
    <recommendedName>
        <fullName evidence="3">NADPH-dependent FMN reductase</fullName>
    </recommendedName>
</protein>
<dbReference type="AlphaFoldDB" id="A0A1S8NBM7"/>
<dbReference type="EMBL" id="LZYZ01000003">
    <property type="protein sequence ID" value="OOM13886.1"/>
    <property type="molecule type" value="Genomic_DNA"/>
</dbReference>
<sequence length="100" mass="11209">MKKNVLVLTGSPRKGGNSDLMADAFIIGEKPLKIKESLLLVCGEINDENVFDGIIKSYELIVFDRKWINRGELIVPNVNNKGDIYNTDALEKAEKFGRNI</sequence>
<organism evidence="1 2">
    <name type="scientific">Clostridium saccharobutylicum</name>
    <dbReference type="NCBI Taxonomy" id="169679"/>
    <lineage>
        <taxon>Bacteria</taxon>
        <taxon>Bacillati</taxon>
        <taxon>Bacillota</taxon>
        <taxon>Clostridia</taxon>
        <taxon>Eubacteriales</taxon>
        <taxon>Clostridiaceae</taxon>
        <taxon>Clostridium</taxon>
    </lineage>
</organism>
<evidence type="ECO:0000313" key="2">
    <source>
        <dbReference type="Proteomes" id="UP000191154"/>
    </source>
</evidence>
<evidence type="ECO:0000313" key="1">
    <source>
        <dbReference type="EMBL" id="OOM13886.1"/>
    </source>
</evidence>
<comment type="caution">
    <text evidence="1">The sequence shown here is derived from an EMBL/GenBank/DDBJ whole genome shotgun (WGS) entry which is preliminary data.</text>
</comment>
<proteinExistence type="predicted"/>
<evidence type="ECO:0008006" key="3">
    <source>
        <dbReference type="Google" id="ProtNLM"/>
    </source>
</evidence>
<accession>A0A1S8NBM7</accession>
<name>A0A1S8NBM7_CLOSA</name>
<gene>
    <name evidence="1" type="ORF">CLOSAC_19720</name>
</gene>